<protein>
    <submittedName>
        <fullName evidence="1">Uncharacterized protein</fullName>
    </submittedName>
</protein>
<dbReference type="Proteomes" id="UP000830454">
    <property type="component" value="Chromosome"/>
</dbReference>
<keyword evidence="2" id="KW-1185">Reference proteome</keyword>
<sequence length="72" mass="8155">MGGEITAAIKGGLRKSAKEVLEHTDDVEKQLDNLVIEENNVKRKLTQAEKDKVIKHLDEVAESFKKRLNQVK</sequence>
<gene>
    <name evidence="1" type="ORF">LXD69_05055</name>
</gene>
<accession>A0ABY4HQJ1</accession>
<reference evidence="1" key="2">
    <citation type="submission" date="2022-04" db="EMBL/GenBank/DDBJ databases">
        <title>Complete Genome Sequence of Flavobacterium sediminilitoris YSM-43, Isolated from a Tidal Sediment.</title>
        <authorList>
            <person name="Lee P.A."/>
        </authorList>
    </citation>
    <scope>NUCLEOTIDE SEQUENCE</scope>
    <source>
        <strain evidence="1">YSM-43</strain>
    </source>
</reference>
<reference evidence="1" key="1">
    <citation type="submission" date="2021-12" db="EMBL/GenBank/DDBJ databases">
        <authorList>
            <person name="Cha I.-T."/>
            <person name="Lee K.-E."/>
            <person name="Park S.-J."/>
        </authorList>
    </citation>
    <scope>NUCLEOTIDE SEQUENCE</scope>
    <source>
        <strain evidence="1">YSM-43</strain>
    </source>
</reference>
<dbReference type="EMBL" id="CP090145">
    <property type="protein sequence ID" value="UOX34880.1"/>
    <property type="molecule type" value="Genomic_DNA"/>
</dbReference>
<evidence type="ECO:0000313" key="2">
    <source>
        <dbReference type="Proteomes" id="UP000830454"/>
    </source>
</evidence>
<proteinExistence type="predicted"/>
<dbReference type="RefSeq" id="WP_246917961.1">
    <property type="nucleotide sequence ID" value="NZ_CP090145.1"/>
</dbReference>
<evidence type="ECO:0000313" key="1">
    <source>
        <dbReference type="EMBL" id="UOX34880.1"/>
    </source>
</evidence>
<organism evidence="1 2">
    <name type="scientific">Flavobacterium sediminilitoris</name>
    <dbReference type="NCBI Taxonomy" id="2024526"/>
    <lineage>
        <taxon>Bacteria</taxon>
        <taxon>Pseudomonadati</taxon>
        <taxon>Bacteroidota</taxon>
        <taxon>Flavobacteriia</taxon>
        <taxon>Flavobacteriales</taxon>
        <taxon>Flavobacteriaceae</taxon>
        <taxon>Flavobacterium</taxon>
    </lineage>
</organism>
<name>A0ABY4HQJ1_9FLAO</name>